<dbReference type="RefSeq" id="WP_425272956.1">
    <property type="nucleotide sequence ID" value="NZ_FOJS01000002.1"/>
</dbReference>
<dbReference type="STRING" id="186116.SAMN05192569_100215"/>
<evidence type="ECO:0000313" key="2">
    <source>
        <dbReference type="EMBL" id="SFA40159.1"/>
    </source>
</evidence>
<proteinExistence type="predicted"/>
<dbReference type="InterPro" id="IPR007344">
    <property type="entry name" value="GrpB/CoaE"/>
</dbReference>
<dbReference type="InterPro" id="IPR043519">
    <property type="entry name" value="NT_sf"/>
</dbReference>
<reference evidence="3" key="1">
    <citation type="submission" date="2016-10" db="EMBL/GenBank/DDBJ databases">
        <authorList>
            <person name="Varghese N."/>
            <person name="Submissions S."/>
        </authorList>
    </citation>
    <scope>NUCLEOTIDE SEQUENCE [LARGE SCALE GENOMIC DNA]</scope>
    <source>
        <strain evidence="3">M1</strain>
    </source>
</reference>
<dbReference type="Pfam" id="PF04229">
    <property type="entry name" value="GrpB"/>
    <property type="match status" value="1"/>
</dbReference>
<dbReference type="Pfam" id="PF00583">
    <property type="entry name" value="Acetyltransf_1"/>
    <property type="match status" value="1"/>
</dbReference>
<dbReference type="PANTHER" id="PTHR34822">
    <property type="entry name" value="GRPB DOMAIN PROTEIN (AFU_ORTHOLOGUE AFUA_1G01530)"/>
    <property type="match status" value="1"/>
</dbReference>
<evidence type="ECO:0000259" key="1">
    <source>
        <dbReference type="PROSITE" id="PS51186"/>
    </source>
</evidence>
<keyword evidence="2" id="KW-0808">Transferase</keyword>
<dbReference type="EMBL" id="FOJS01000002">
    <property type="protein sequence ID" value="SFA40159.1"/>
    <property type="molecule type" value="Genomic_DNA"/>
</dbReference>
<dbReference type="Gene3D" id="3.30.460.10">
    <property type="entry name" value="Beta Polymerase, domain 2"/>
    <property type="match status" value="1"/>
</dbReference>
<protein>
    <submittedName>
        <fullName evidence="2">GrpB domain, predicted nucleotidyltransferase, UPF0157 family</fullName>
    </submittedName>
</protein>
<dbReference type="InterPro" id="IPR000182">
    <property type="entry name" value="GNAT_dom"/>
</dbReference>
<dbReference type="InterPro" id="IPR016181">
    <property type="entry name" value="Acyl_CoA_acyltransferase"/>
</dbReference>
<name>A0A1I0SKZ2_9BACL</name>
<evidence type="ECO:0000313" key="3">
    <source>
        <dbReference type="Proteomes" id="UP000198650"/>
    </source>
</evidence>
<gene>
    <name evidence="2" type="ORF">SAMN05192569_100215</name>
</gene>
<dbReference type="AlphaFoldDB" id="A0A1I0SKZ2"/>
<dbReference type="CDD" id="cd04301">
    <property type="entry name" value="NAT_SF"/>
    <property type="match status" value="1"/>
</dbReference>
<dbReference type="Proteomes" id="UP000198650">
    <property type="component" value="Unassembled WGS sequence"/>
</dbReference>
<feature type="domain" description="N-acetyltransferase" evidence="1">
    <location>
        <begin position="4"/>
        <end position="166"/>
    </location>
</feature>
<keyword evidence="3" id="KW-1185">Reference proteome</keyword>
<dbReference type="SUPFAM" id="SSF81301">
    <property type="entry name" value="Nucleotidyltransferase"/>
    <property type="match status" value="1"/>
</dbReference>
<accession>A0A1I0SKZ2</accession>
<dbReference type="Gene3D" id="3.40.630.30">
    <property type="match status" value="1"/>
</dbReference>
<dbReference type="PANTHER" id="PTHR34822:SF1">
    <property type="entry name" value="GRPB FAMILY PROTEIN"/>
    <property type="match status" value="1"/>
</dbReference>
<dbReference type="SUPFAM" id="SSF55729">
    <property type="entry name" value="Acyl-CoA N-acyltransferases (Nat)"/>
    <property type="match status" value="1"/>
</dbReference>
<sequence length="265" mass="30408">MNFRIYRDLSRANWQEMKDVYESIGWTKHTEEVIQQVFQASNIITLAFCDGRIVGFGRALSDGVFNAAIYDVVVHRDFQGCGIGKAIVEDLLDQLQHISCVHLIATTGNEPFYQQAEKTFLKQKKKILRLLPEADVQHVGSTTIPNSLTKGDLDIQVRVPAELFTTAVEKLSTLYEINEGSVQTDYFRAFQDDTLDPPLGVQLTVIGSELDVFWKFREVLLANDTYRAEYDELKKAYEGKSMEAYREAKQRFFARLMETPEFQRL</sequence>
<dbReference type="GO" id="GO:0016747">
    <property type="term" value="F:acyltransferase activity, transferring groups other than amino-acyl groups"/>
    <property type="evidence" value="ECO:0007669"/>
    <property type="project" value="InterPro"/>
</dbReference>
<dbReference type="PROSITE" id="PS51186">
    <property type="entry name" value="GNAT"/>
    <property type="match status" value="1"/>
</dbReference>
<organism evidence="2 3">
    <name type="scientific">Parageobacillus thermantarcticus</name>
    <dbReference type="NCBI Taxonomy" id="186116"/>
    <lineage>
        <taxon>Bacteria</taxon>
        <taxon>Bacillati</taxon>
        <taxon>Bacillota</taxon>
        <taxon>Bacilli</taxon>
        <taxon>Bacillales</taxon>
        <taxon>Anoxybacillaceae</taxon>
        <taxon>Parageobacillus</taxon>
    </lineage>
</organism>